<protein>
    <recommendedName>
        <fullName evidence="3">DUF4378 domain-containing protein</fullName>
    </recommendedName>
</protein>
<dbReference type="EMBL" id="DF974273">
    <property type="protein sequence ID" value="GAU47005.1"/>
    <property type="molecule type" value="Genomic_DNA"/>
</dbReference>
<reference evidence="2" key="1">
    <citation type="journal article" date="2017" name="Front. Plant Sci.">
        <title>Climate Clever Clovers: New Paradigm to Reduce the Environmental Footprint of Ruminants by Breeding Low Methanogenic Forages Utilizing Haplotype Variation.</title>
        <authorList>
            <person name="Kaur P."/>
            <person name="Appels R."/>
            <person name="Bayer P.E."/>
            <person name="Keeble-Gagnere G."/>
            <person name="Wang J."/>
            <person name="Hirakawa H."/>
            <person name="Shirasawa K."/>
            <person name="Vercoe P."/>
            <person name="Stefanova K."/>
            <person name="Durmic Z."/>
            <person name="Nichols P."/>
            <person name="Revell C."/>
            <person name="Isobe S.N."/>
            <person name="Edwards D."/>
            <person name="Erskine W."/>
        </authorList>
    </citation>
    <scope>NUCLEOTIDE SEQUENCE [LARGE SCALE GENOMIC DNA]</scope>
    <source>
        <strain evidence="2">cv. Daliak</strain>
    </source>
</reference>
<evidence type="ECO:0008006" key="3">
    <source>
        <dbReference type="Google" id="ProtNLM"/>
    </source>
</evidence>
<evidence type="ECO:0000313" key="1">
    <source>
        <dbReference type="EMBL" id="GAU47005.1"/>
    </source>
</evidence>
<name>A0A2Z6PD28_TRISU</name>
<dbReference type="PANTHER" id="PTHR33623:SF4">
    <property type="entry name" value="DUF4378 DOMAIN-CONTAINING PROTEIN"/>
    <property type="match status" value="1"/>
</dbReference>
<proteinExistence type="predicted"/>
<accession>A0A2Z6PD28</accession>
<keyword evidence="2" id="KW-1185">Reference proteome</keyword>
<dbReference type="AlphaFoldDB" id="A0A2Z6PD28"/>
<dbReference type="Proteomes" id="UP000242715">
    <property type="component" value="Unassembled WGS sequence"/>
</dbReference>
<organism evidence="1 2">
    <name type="scientific">Trifolium subterraneum</name>
    <name type="common">Subterranean clover</name>
    <dbReference type="NCBI Taxonomy" id="3900"/>
    <lineage>
        <taxon>Eukaryota</taxon>
        <taxon>Viridiplantae</taxon>
        <taxon>Streptophyta</taxon>
        <taxon>Embryophyta</taxon>
        <taxon>Tracheophyta</taxon>
        <taxon>Spermatophyta</taxon>
        <taxon>Magnoliopsida</taxon>
        <taxon>eudicotyledons</taxon>
        <taxon>Gunneridae</taxon>
        <taxon>Pentapetalae</taxon>
        <taxon>rosids</taxon>
        <taxon>fabids</taxon>
        <taxon>Fabales</taxon>
        <taxon>Fabaceae</taxon>
        <taxon>Papilionoideae</taxon>
        <taxon>50 kb inversion clade</taxon>
        <taxon>NPAAA clade</taxon>
        <taxon>Hologalegina</taxon>
        <taxon>IRL clade</taxon>
        <taxon>Trifolieae</taxon>
        <taxon>Trifolium</taxon>
    </lineage>
</organism>
<dbReference type="PANTHER" id="PTHR33623">
    <property type="entry name" value="OS04G0572500 PROTEIN"/>
    <property type="match status" value="1"/>
</dbReference>
<evidence type="ECO:0000313" key="2">
    <source>
        <dbReference type="Proteomes" id="UP000242715"/>
    </source>
</evidence>
<sequence length="170" mass="19875">MQKRRHFENLAASPEPLDLEKRINCIELENEQHNHSTKQCSLLKSITGNNKVEEALNSVQRSFPCNSLMINTEKLLFDYLEQIIEENNKDNNYSKKLNLCNVVEDWIQGQPQEPYLGWEVKEGRHVYISEMEKSGDWKNCDQETEQLVLELENELLTSLVDEIVHDLVIC</sequence>
<gene>
    <name evidence="1" type="ORF">TSUD_186470</name>
</gene>
<dbReference type="OrthoDB" id="668456at2759"/>